<gene>
    <name evidence="1" type="ORF">PSNMU_V1.4_AUG-EV-PASAV3_0028690</name>
</gene>
<dbReference type="EMBL" id="CAACVS010000079">
    <property type="protein sequence ID" value="VEU36116.1"/>
    <property type="molecule type" value="Genomic_DNA"/>
</dbReference>
<accession>A0A448Z254</accession>
<sequence length="364" mass="40878">MKTASRLPLTPDILKIHLRIKEEQVMLAKKKELERNDAIVNMMNAPASALHSLLLEKERNDSLRDLSKLSPSNTPYRATAIPVAGQKRALEMTRTSPSSDLLTALHKKNKIANFTRGSVQRRDSGITSFLRGPKEKRLSSQNALELLRDVGMIDLSHSEHSLKEAIGSRLLRSASRDSPHSSHPLSGVSTQLPVPHDIDSIRLSNLIHSSPAPCNHPEASNLLRMLSKLEEEEEKNQLIATHLNQCNIVATNPNIYGMDIVDNRVKKILSTLQNPLETSTALKNGALFNLQDKLRLKQIEQQLFLNRLEREREDKALRLAIAERRQRSALLLQQQEAAAILTDQKRQQTLNALLALRSQRAPLL</sequence>
<organism evidence="1 2">
    <name type="scientific">Pseudo-nitzschia multistriata</name>
    <dbReference type="NCBI Taxonomy" id="183589"/>
    <lineage>
        <taxon>Eukaryota</taxon>
        <taxon>Sar</taxon>
        <taxon>Stramenopiles</taxon>
        <taxon>Ochrophyta</taxon>
        <taxon>Bacillariophyta</taxon>
        <taxon>Bacillariophyceae</taxon>
        <taxon>Bacillariophycidae</taxon>
        <taxon>Bacillariales</taxon>
        <taxon>Bacillariaceae</taxon>
        <taxon>Pseudo-nitzschia</taxon>
    </lineage>
</organism>
<evidence type="ECO:0000313" key="1">
    <source>
        <dbReference type="EMBL" id="VEU36116.1"/>
    </source>
</evidence>
<reference evidence="1 2" key="1">
    <citation type="submission" date="2019-01" db="EMBL/GenBank/DDBJ databases">
        <authorList>
            <person name="Ferrante I. M."/>
        </authorList>
    </citation>
    <scope>NUCLEOTIDE SEQUENCE [LARGE SCALE GENOMIC DNA]</scope>
    <source>
        <strain evidence="1 2">B856</strain>
    </source>
</reference>
<protein>
    <submittedName>
        <fullName evidence="1">Uncharacterized protein</fullName>
    </submittedName>
</protein>
<dbReference type="AlphaFoldDB" id="A0A448Z254"/>
<name>A0A448Z254_9STRA</name>
<dbReference type="Proteomes" id="UP000291116">
    <property type="component" value="Unassembled WGS sequence"/>
</dbReference>
<evidence type="ECO:0000313" key="2">
    <source>
        <dbReference type="Proteomes" id="UP000291116"/>
    </source>
</evidence>
<keyword evidence="2" id="KW-1185">Reference proteome</keyword>
<proteinExistence type="predicted"/>